<dbReference type="EMBL" id="CAJJDM010000022">
    <property type="protein sequence ID" value="CAD8055956.1"/>
    <property type="molecule type" value="Genomic_DNA"/>
</dbReference>
<gene>
    <name evidence="2" type="ORF">PPRIM_AZ9-3.1.T0240058</name>
</gene>
<dbReference type="Proteomes" id="UP000688137">
    <property type="component" value="Unassembled WGS sequence"/>
</dbReference>
<reference evidence="2" key="1">
    <citation type="submission" date="2021-01" db="EMBL/GenBank/DDBJ databases">
        <authorList>
            <consortium name="Genoscope - CEA"/>
            <person name="William W."/>
        </authorList>
    </citation>
    <scope>NUCLEOTIDE SEQUENCE</scope>
</reference>
<evidence type="ECO:0000313" key="2">
    <source>
        <dbReference type="EMBL" id="CAD8055956.1"/>
    </source>
</evidence>
<proteinExistence type="predicted"/>
<comment type="caution">
    <text evidence="2">The sequence shown here is derived from an EMBL/GenBank/DDBJ whole genome shotgun (WGS) entry which is preliminary data.</text>
</comment>
<dbReference type="OMA" id="NSHKECE"/>
<accession>A0A8S1KTD4</accession>
<evidence type="ECO:0000256" key="1">
    <source>
        <dbReference type="SAM" id="Coils"/>
    </source>
</evidence>
<evidence type="ECO:0000313" key="3">
    <source>
        <dbReference type="Proteomes" id="UP000688137"/>
    </source>
</evidence>
<dbReference type="AlphaFoldDB" id="A0A8S1KTD4"/>
<sequence>MEYDSVSKIQEELGYYKKYCQQLENQNAALNQQLFNNIQGKVLTVHDGNQINKKQHENNTNSHKECEQRLKLMEKQLKQKLMEEQLWLKRFEAQLNQIVELKAIHAQYIQESEQEDIKKTKEIEILKEEIEHYKKQIEIYKQETNSQIYQEEIKEMRRQLEASEIKLESMTKELQIKDQQLYQKQGNIKQSLLQFKQKFDIELKNENLSTEPDISSNSFSNIMLRDI</sequence>
<keyword evidence="1" id="KW-0175">Coiled coil</keyword>
<feature type="coiled-coil region" evidence="1">
    <location>
        <begin position="109"/>
        <end position="180"/>
    </location>
</feature>
<protein>
    <submittedName>
        <fullName evidence="2">Uncharacterized protein</fullName>
    </submittedName>
</protein>
<keyword evidence="3" id="KW-1185">Reference proteome</keyword>
<name>A0A8S1KTD4_PARPR</name>
<organism evidence="2 3">
    <name type="scientific">Paramecium primaurelia</name>
    <dbReference type="NCBI Taxonomy" id="5886"/>
    <lineage>
        <taxon>Eukaryota</taxon>
        <taxon>Sar</taxon>
        <taxon>Alveolata</taxon>
        <taxon>Ciliophora</taxon>
        <taxon>Intramacronucleata</taxon>
        <taxon>Oligohymenophorea</taxon>
        <taxon>Peniculida</taxon>
        <taxon>Parameciidae</taxon>
        <taxon>Paramecium</taxon>
    </lineage>
</organism>